<name>A0ABR3JQH7_9AGAR</name>
<keyword evidence="3" id="KW-1185">Reference proteome</keyword>
<proteinExistence type="predicted"/>
<feature type="coiled-coil region" evidence="1">
    <location>
        <begin position="19"/>
        <end position="53"/>
    </location>
</feature>
<gene>
    <name evidence="2" type="ORF">HGRIS_000196</name>
</gene>
<dbReference type="EMBL" id="JASNQZ010000004">
    <property type="protein sequence ID" value="KAL0958021.1"/>
    <property type="molecule type" value="Genomic_DNA"/>
</dbReference>
<dbReference type="Proteomes" id="UP001556367">
    <property type="component" value="Unassembled WGS sequence"/>
</dbReference>
<dbReference type="PANTHER" id="PTHR38926:SF5">
    <property type="entry name" value="F-BOX AND LEUCINE-RICH REPEAT PROTEIN 6"/>
    <property type="match status" value="1"/>
</dbReference>
<dbReference type="PANTHER" id="PTHR38926">
    <property type="entry name" value="F-BOX DOMAIN CONTAINING PROTEIN, EXPRESSED"/>
    <property type="match status" value="1"/>
</dbReference>
<sequence length="504" mass="56793">MYSVDVATSADVARRHSSVAAAEAKCQQLSAELRELDRKRTDVQQRFEALQGEIEGHKIALAAHIHSRILAEIFSEIFQYCCGTDELKVFNREGPQQLQWILSAVCQRWRAMAHSTPQLWSSLHFDVTYAIRHHIHDMAGIAKQILKRSGQVPLTITLGMAAHRHHFLCALLKESIRWKSFRLSLWPHKSNSKTVAMLNDECGNFPILEAIDIPCSFPAPLNAFKMCPKLHTLILSGTCSTRDVSLPWAQITSFTGLLSHPNDAFKLFESMPAVQHTDMRVISYMPMTYTPPKDAIFSDTRSLYLSGPCHFVQSAVLPALAELSISMAGYGCVGERYTSLFSRVVGSLTTLELSSVSMAPETMTSILQHLTRLERLEIFQHSVDSSIYEAMIATGSCILPNLRILYLGFAIAMTSTLLTMLETRVRAIKAGDRSKDRGTPLLESVFIGYLNLNVTDDLHDRMLALQGNGMHVEFRSSDDPTRYDSLLNRLSTRRKKSELYRRWR</sequence>
<protein>
    <recommendedName>
        <fullName evidence="4">F-box domain-containing protein</fullName>
    </recommendedName>
</protein>
<accession>A0ABR3JQH7</accession>
<reference evidence="3" key="1">
    <citation type="submission" date="2024-06" db="EMBL/GenBank/DDBJ databases">
        <title>Multi-omics analyses provide insights into the biosynthesis of the anticancer antibiotic pleurotin in Hohenbuehelia grisea.</title>
        <authorList>
            <person name="Weaver J.A."/>
            <person name="Alberti F."/>
        </authorList>
    </citation>
    <scope>NUCLEOTIDE SEQUENCE [LARGE SCALE GENOMIC DNA]</scope>
    <source>
        <strain evidence="3">T-177</strain>
    </source>
</reference>
<dbReference type="SUPFAM" id="SSF52047">
    <property type="entry name" value="RNI-like"/>
    <property type="match status" value="1"/>
</dbReference>
<evidence type="ECO:0008006" key="4">
    <source>
        <dbReference type="Google" id="ProtNLM"/>
    </source>
</evidence>
<comment type="caution">
    <text evidence="2">The sequence shown here is derived from an EMBL/GenBank/DDBJ whole genome shotgun (WGS) entry which is preliminary data.</text>
</comment>
<evidence type="ECO:0000313" key="2">
    <source>
        <dbReference type="EMBL" id="KAL0958021.1"/>
    </source>
</evidence>
<dbReference type="InterPro" id="IPR032675">
    <property type="entry name" value="LRR_dom_sf"/>
</dbReference>
<evidence type="ECO:0000256" key="1">
    <source>
        <dbReference type="SAM" id="Coils"/>
    </source>
</evidence>
<keyword evidence="1" id="KW-0175">Coiled coil</keyword>
<evidence type="ECO:0000313" key="3">
    <source>
        <dbReference type="Proteomes" id="UP001556367"/>
    </source>
</evidence>
<organism evidence="2 3">
    <name type="scientific">Hohenbuehelia grisea</name>
    <dbReference type="NCBI Taxonomy" id="104357"/>
    <lineage>
        <taxon>Eukaryota</taxon>
        <taxon>Fungi</taxon>
        <taxon>Dikarya</taxon>
        <taxon>Basidiomycota</taxon>
        <taxon>Agaricomycotina</taxon>
        <taxon>Agaricomycetes</taxon>
        <taxon>Agaricomycetidae</taxon>
        <taxon>Agaricales</taxon>
        <taxon>Pleurotineae</taxon>
        <taxon>Pleurotaceae</taxon>
        <taxon>Hohenbuehelia</taxon>
    </lineage>
</organism>
<dbReference type="Gene3D" id="3.80.10.10">
    <property type="entry name" value="Ribonuclease Inhibitor"/>
    <property type="match status" value="1"/>
</dbReference>